<dbReference type="InterPro" id="IPR036188">
    <property type="entry name" value="FAD/NAD-bd_sf"/>
</dbReference>
<feature type="domain" description="RsdA/BaiN/AoA(So)-like insert" evidence="5">
    <location>
        <begin position="189"/>
        <end position="344"/>
    </location>
</feature>
<comment type="caution">
    <text evidence="6">The sequence shown here is derived from an EMBL/GenBank/DDBJ whole genome shotgun (WGS) entry which is preliminary data.</text>
</comment>
<comment type="cofactor">
    <cofactor evidence="1">
        <name>FAD</name>
        <dbReference type="ChEBI" id="CHEBI:57692"/>
    </cofactor>
</comment>
<evidence type="ECO:0000256" key="3">
    <source>
        <dbReference type="ARBA" id="ARBA00022827"/>
    </source>
</evidence>
<dbReference type="Proteomes" id="UP000005286">
    <property type="component" value="Unassembled WGS sequence"/>
</dbReference>
<dbReference type="InterPro" id="IPR004792">
    <property type="entry name" value="BaiN-like"/>
</dbReference>
<dbReference type="InterPro" id="IPR055178">
    <property type="entry name" value="RsdA/BaiN/AoA(So)-like_dom"/>
</dbReference>
<keyword evidence="7" id="KW-1185">Reference proteome</keyword>
<evidence type="ECO:0000259" key="4">
    <source>
        <dbReference type="Pfam" id="PF03486"/>
    </source>
</evidence>
<dbReference type="NCBIfam" id="TIGR00275">
    <property type="entry name" value="aminoacetone oxidase family FAD-binding enzyme"/>
    <property type="match status" value="1"/>
</dbReference>
<dbReference type="SUPFAM" id="SSF160996">
    <property type="entry name" value="HI0933 insert domain-like"/>
    <property type="match status" value="1"/>
</dbReference>
<dbReference type="InterPro" id="IPR057661">
    <property type="entry name" value="RsdA/BaiN/AoA(So)_Rossmann"/>
</dbReference>
<dbReference type="InterPro" id="IPR023166">
    <property type="entry name" value="BaiN-like_dom_sf"/>
</dbReference>
<dbReference type="RefSeq" id="WP_004834488.1">
    <property type="nucleotide sequence ID" value="NZ_AEXM01000012.1"/>
</dbReference>
<dbReference type="Gene3D" id="3.50.50.60">
    <property type="entry name" value="FAD/NAD(P)-binding domain"/>
    <property type="match status" value="1"/>
</dbReference>
<evidence type="ECO:0000256" key="1">
    <source>
        <dbReference type="ARBA" id="ARBA00001974"/>
    </source>
</evidence>
<evidence type="ECO:0000313" key="7">
    <source>
        <dbReference type="Proteomes" id="UP000005286"/>
    </source>
</evidence>
<dbReference type="Pfam" id="PF03486">
    <property type="entry name" value="HI0933_like"/>
    <property type="match status" value="1"/>
</dbReference>
<gene>
    <name evidence="6" type="ORF">HMPREF9290_1421</name>
</gene>
<dbReference type="Gene3D" id="2.40.30.10">
    <property type="entry name" value="Translation factors"/>
    <property type="match status" value="1"/>
</dbReference>
<keyword evidence="2" id="KW-0285">Flavoprotein</keyword>
<dbReference type="Pfam" id="PF22780">
    <property type="entry name" value="HI0933_like_1st"/>
    <property type="match status" value="1"/>
</dbReference>
<feature type="domain" description="RsdA/BaiN/AoA(So)-like Rossmann fold-like" evidence="4">
    <location>
        <begin position="4"/>
        <end position="396"/>
    </location>
</feature>
<dbReference type="SUPFAM" id="SSF51905">
    <property type="entry name" value="FAD/NAD(P)-binding domain"/>
    <property type="match status" value="1"/>
</dbReference>
<dbReference type="Gene3D" id="1.10.8.260">
    <property type="entry name" value="HI0933 insert domain-like"/>
    <property type="match status" value="1"/>
</dbReference>
<name>F0GUJ9_9FIRM</name>
<evidence type="ECO:0000259" key="5">
    <source>
        <dbReference type="Pfam" id="PF22780"/>
    </source>
</evidence>
<evidence type="ECO:0000313" key="6">
    <source>
        <dbReference type="EMBL" id="EGC82580.1"/>
    </source>
</evidence>
<dbReference type="PANTHER" id="PTHR42887">
    <property type="entry name" value="OS12G0638800 PROTEIN"/>
    <property type="match status" value="1"/>
</dbReference>
<dbReference type="STRING" id="879305.HMPREF9290_1421"/>
<dbReference type="PANTHER" id="PTHR42887:SF2">
    <property type="entry name" value="OS12G0638800 PROTEIN"/>
    <property type="match status" value="1"/>
</dbReference>
<organism evidence="6 7">
    <name type="scientific">Anaerococcus prevotii ACS-065-V-Col13</name>
    <dbReference type="NCBI Taxonomy" id="879305"/>
    <lineage>
        <taxon>Bacteria</taxon>
        <taxon>Bacillati</taxon>
        <taxon>Bacillota</taxon>
        <taxon>Tissierellia</taxon>
        <taxon>Tissierellales</taxon>
        <taxon>Peptoniphilaceae</taxon>
        <taxon>Anaerococcus</taxon>
    </lineage>
</organism>
<sequence>MMRIGIIGAGPSGIFTAINLKNENNEVYLIDKNKEIGKKLAITGNGRCNITNIAPYEDFLDNIIRNRSFMYSSFSKFDNYSLLDFLSDNEIETVVENGGKVFPKSLKSTDVIEMFEDILLEKKVKLISNTEVESIKKSNNFIVTTNKGEFDFDYLVLATGGKSYPRTGSTGDGYTFAKRLGHKIIDQTPSLAPIHISDGFNIKALNLRDVTLNVSTNDKAYSEKGDLLLTKRFLTGPITLKAQARASRDEITDMWIDLFPKYSYESLEGVLLQLLIKNPKKNISNVLKEIINESLAMCILNRLEIDINIKANQLEKENRKALIDCLKCLRFKAVNNTSFNSAVVTSGGVDVSEINPKTMESKLVNGLYIVGELLDVDALTGGFNLQIAFTTGYAASLAIRERR</sequence>
<dbReference type="AlphaFoldDB" id="F0GUJ9"/>
<proteinExistence type="predicted"/>
<dbReference type="PATRIC" id="fig|879305.3.peg.481"/>
<protein>
    <submittedName>
        <fullName evidence="6">Flavoprotein family protein</fullName>
    </submittedName>
</protein>
<dbReference type="EMBL" id="AEXM01000012">
    <property type="protein sequence ID" value="EGC82580.1"/>
    <property type="molecule type" value="Genomic_DNA"/>
</dbReference>
<evidence type="ECO:0000256" key="2">
    <source>
        <dbReference type="ARBA" id="ARBA00022630"/>
    </source>
</evidence>
<accession>F0GUJ9</accession>
<dbReference type="eggNOG" id="COG2081">
    <property type="taxonomic scope" value="Bacteria"/>
</dbReference>
<reference evidence="6 7" key="1">
    <citation type="submission" date="2011-01" db="EMBL/GenBank/DDBJ databases">
        <authorList>
            <person name="Durkin A.S."/>
            <person name="Madupu R."/>
            <person name="Torralba M."/>
            <person name="Gillis M."/>
            <person name="Methe B."/>
            <person name="Sutton G."/>
            <person name="Nelson K.E."/>
        </authorList>
    </citation>
    <scope>NUCLEOTIDE SEQUENCE [LARGE SCALE GENOMIC DNA]</scope>
    <source>
        <strain evidence="6 7">ACS-065-V-Col13</strain>
    </source>
</reference>
<keyword evidence="3" id="KW-0274">FAD</keyword>